<dbReference type="AlphaFoldDB" id="A0A4U6QAX2"/>
<evidence type="ECO:0000313" key="3">
    <source>
        <dbReference type="Proteomes" id="UP000306985"/>
    </source>
</evidence>
<feature type="region of interest" description="Disordered" evidence="1">
    <location>
        <begin position="46"/>
        <end position="72"/>
    </location>
</feature>
<reference evidence="2 3" key="1">
    <citation type="submission" date="2019-05" db="EMBL/GenBank/DDBJ databases">
        <title>Nakamurella sp. N5BH11, whole genome shotgun sequence.</title>
        <authorList>
            <person name="Tuo L."/>
        </authorList>
    </citation>
    <scope>NUCLEOTIDE SEQUENCE [LARGE SCALE GENOMIC DNA]</scope>
    <source>
        <strain evidence="2 3">N5BH11</strain>
    </source>
</reference>
<dbReference type="OrthoDB" id="4053327at2"/>
<name>A0A4U6QAX2_9ACTN</name>
<accession>A0A4U6QAX2</accession>
<dbReference type="EMBL" id="SZZH01000006">
    <property type="protein sequence ID" value="TKV57036.1"/>
    <property type="molecule type" value="Genomic_DNA"/>
</dbReference>
<evidence type="ECO:0000313" key="2">
    <source>
        <dbReference type="EMBL" id="TKV57036.1"/>
    </source>
</evidence>
<proteinExistence type="predicted"/>
<organism evidence="2 3">
    <name type="scientific">Nakamurella flava</name>
    <dbReference type="NCBI Taxonomy" id="2576308"/>
    <lineage>
        <taxon>Bacteria</taxon>
        <taxon>Bacillati</taxon>
        <taxon>Actinomycetota</taxon>
        <taxon>Actinomycetes</taxon>
        <taxon>Nakamurellales</taxon>
        <taxon>Nakamurellaceae</taxon>
        <taxon>Nakamurella</taxon>
    </lineage>
</organism>
<gene>
    <name evidence="2" type="ORF">FDO65_19685</name>
</gene>
<keyword evidence="3" id="KW-1185">Reference proteome</keyword>
<sequence>MTIGIGEGRAGWVSRPVRRRWLPALTIAVALGAAPLAGCAAADRPAAAADSPPTAQVPPTPGQVMPQASTAGPEAGTVAAALVALRSDLEVTGVAESVLVGECVRQAGYPVRPSDPQAEPDRETFAAYPSPTPESAARSGYGIAGRVLTAQTAVSGQAWLEVDETYKAGLTLAMFGDPQNQVEVTFADGYSARIGADGCYADVRRSFFGDLGEYAQQSWAASQAFGRAIGAVAENRTWKAALAPWSACMSAAGQPGYAAPGDIRMALFQRVAAIEVTSPSDRVDRYRQLAADERALAMQDAACADSTGLDDAWVAAVAADDPDGLAASGAQITAWAGRLAPLAPQVRDRAIAAAGA</sequence>
<feature type="region of interest" description="Disordered" evidence="1">
    <location>
        <begin position="111"/>
        <end position="133"/>
    </location>
</feature>
<protein>
    <submittedName>
        <fullName evidence="2">Uncharacterized protein</fullName>
    </submittedName>
</protein>
<dbReference type="Proteomes" id="UP000306985">
    <property type="component" value="Unassembled WGS sequence"/>
</dbReference>
<comment type="caution">
    <text evidence="2">The sequence shown here is derived from an EMBL/GenBank/DDBJ whole genome shotgun (WGS) entry which is preliminary data.</text>
</comment>
<dbReference type="RefSeq" id="WP_137451422.1">
    <property type="nucleotide sequence ID" value="NZ_SZZH01000006.1"/>
</dbReference>
<evidence type="ECO:0000256" key="1">
    <source>
        <dbReference type="SAM" id="MobiDB-lite"/>
    </source>
</evidence>